<dbReference type="PANTHER" id="PTHR47654:SF5">
    <property type="entry name" value="TRANSCRIPTION FACTOR DOMAIN-CONTAINING PROTEIN"/>
    <property type="match status" value="1"/>
</dbReference>
<evidence type="ECO:0000313" key="5">
    <source>
        <dbReference type="Proteomes" id="UP000758155"/>
    </source>
</evidence>
<dbReference type="Proteomes" id="UP000758155">
    <property type="component" value="Unassembled WGS sequence"/>
</dbReference>
<dbReference type="Pfam" id="PF04082">
    <property type="entry name" value="Fungal_trans"/>
    <property type="match status" value="1"/>
</dbReference>
<dbReference type="PANTHER" id="PTHR47654">
    <property type="entry name" value="ZN(II)2CYS6 TRANSCRIPTION FACTOR (EUROFUNG)-RELATED"/>
    <property type="match status" value="1"/>
</dbReference>
<dbReference type="GO" id="GO:0006351">
    <property type="term" value="P:DNA-templated transcription"/>
    <property type="evidence" value="ECO:0007669"/>
    <property type="project" value="InterPro"/>
</dbReference>
<dbReference type="SMART" id="SM00906">
    <property type="entry name" value="Fungal_trans"/>
    <property type="match status" value="1"/>
</dbReference>
<proteinExistence type="predicted"/>
<dbReference type="AlphaFoldDB" id="A0A9P5C3V6"/>
<gene>
    <name evidence="4" type="ORF">E8E12_006913</name>
</gene>
<feature type="region of interest" description="Disordered" evidence="2">
    <location>
        <begin position="660"/>
        <end position="737"/>
    </location>
</feature>
<reference evidence="4" key="1">
    <citation type="submission" date="2019-04" db="EMBL/GenBank/DDBJ databases">
        <title>Sequencing of skin fungus with MAO and IRED activity.</title>
        <authorList>
            <person name="Marsaioli A.J."/>
            <person name="Bonatto J.M.C."/>
            <person name="Reis Junior O."/>
        </authorList>
    </citation>
    <scope>NUCLEOTIDE SEQUENCE</scope>
    <source>
        <strain evidence="4">28M1</strain>
    </source>
</reference>
<keyword evidence="5" id="KW-1185">Reference proteome</keyword>
<sequence>MLRDLRQHTSTEQAARIDDLLASVIEDVADAAAIVQDPTDKYRGPIFDDDRHEADASVEVGSSGEPELLDEDVMRDEETRATGFVGNASEVQWLRRLHGGSASHVSDDRARGLQGSLGHDDDAVDDRLAAFRERRDSYSTPALMPSNKASFYLDNEVFETDLAVDPFELPPFEIAEKLLQSYMESAHNSFPVLAKKTFVNRFYHYKLCAISLDSAGYFCFYYASVQRDNPYNVPRKWQATLNLVFAIGAVYSHLTMAEWRADKRDHLTYHSRAWALSLRDPWWFSHPDLPHMQITGLLSFYYLSIGHINRSWVLIGTALRSGFALGLHLRNEDGSTGAARKEIHSRIWWAHYSFERLVSALTGRPSMGMGHLCSVPLPLPLSCDDIEESIIASRFGDKGKRTMMLHRSTGSTQAMEFSAQSYHTPNSESANSGSYLKSMVQISEITQVALSLYGANTERGSWETTQSTIAHHNEELDAWATALPDGLNFLRRSGVLDHRYRREQNTLDIMYHSTKILITRPCLCRLDRRIANQSASSNTFNQRAALLCVNAAKSIAGLLPDATERNLVMPYQAGPWWQLVHIVMQALVVLLLEIVLEQRYFPDDRLEVVSPLKKLLRWLRIMRANNEMAVRAYSLSLALMKKLASNIQFDIRDLIDEDEFMTSSSGPSPHPSAQSQAYTPYPNVLNPVDDPHAPMASFAPPSTRNTQQTTRQQRQQYPSISSQGQGSQFASPTPSYQLSPSHIDKVIKTDLSAFDNLFLTSSGFEQVVFPGWFVTSFDEHDLFSGLESPQMNST</sequence>
<evidence type="ECO:0000259" key="3">
    <source>
        <dbReference type="SMART" id="SM00906"/>
    </source>
</evidence>
<dbReference type="OrthoDB" id="424974at2759"/>
<dbReference type="InterPro" id="IPR007219">
    <property type="entry name" value="XnlR_reg_dom"/>
</dbReference>
<keyword evidence="1" id="KW-0539">Nucleus</keyword>
<feature type="compositionally biased region" description="Polar residues" evidence="2">
    <location>
        <begin position="717"/>
        <end position="737"/>
    </location>
</feature>
<dbReference type="InterPro" id="IPR053230">
    <property type="entry name" value="Trans_reg_galc"/>
</dbReference>
<dbReference type="EMBL" id="SWKV01000006">
    <property type="protein sequence ID" value="KAF3045477.1"/>
    <property type="molecule type" value="Genomic_DNA"/>
</dbReference>
<feature type="domain" description="Xylanolytic transcriptional activator regulatory" evidence="3">
    <location>
        <begin position="311"/>
        <end position="386"/>
    </location>
</feature>
<evidence type="ECO:0000256" key="1">
    <source>
        <dbReference type="ARBA" id="ARBA00023242"/>
    </source>
</evidence>
<evidence type="ECO:0000256" key="2">
    <source>
        <dbReference type="SAM" id="MobiDB-lite"/>
    </source>
</evidence>
<organism evidence="4 5">
    <name type="scientific">Didymella heteroderae</name>
    <dbReference type="NCBI Taxonomy" id="1769908"/>
    <lineage>
        <taxon>Eukaryota</taxon>
        <taxon>Fungi</taxon>
        <taxon>Dikarya</taxon>
        <taxon>Ascomycota</taxon>
        <taxon>Pezizomycotina</taxon>
        <taxon>Dothideomycetes</taxon>
        <taxon>Pleosporomycetidae</taxon>
        <taxon>Pleosporales</taxon>
        <taxon>Pleosporineae</taxon>
        <taxon>Didymellaceae</taxon>
        <taxon>Didymella</taxon>
    </lineage>
</organism>
<feature type="compositionally biased region" description="Low complexity" evidence="2">
    <location>
        <begin position="703"/>
        <end position="716"/>
    </location>
</feature>
<dbReference type="CDD" id="cd12148">
    <property type="entry name" value="fungal_TF_MHR"/>
    <property type="match status" value="1"/>
</dbReference>
<evidence type="ECO:0000313" key="4">
    <source>
        <dbReference type="EMBL" id="KAF3045477.1"/>
    </source>
</evidence>
<comment type="caution">
    <text evidence="4">The sequence shown here is derived from an EMBL/GenBank/DDBJ whole genome shotgun (WGS) entry which is preliminary data.</text>
</comment>
<accession>A0A9P5C3V6</accession>
<feature type="compositionally biased region" description="Polar residues" evidence="2">
    <location>
        <begin position="661"/>
        <end position="678"/>
    </location>
</feature>
<name>A0A9P5C3V6_9PLEO</name>
<dbReference type="GO" id="GO:0003677">
    <property type="term" value="F:DNA binding"/>
    <property type="evidence" value="ECO:0007669"/>
    <property type="project" value="InterPro"/>
</dbReference>
<protein>
    <recommendedName>
        <fullName evidence="3">Xylanolytic transcriptional activator regulatory domain-containing protein</fullName>
    </recommendedName>
</protein>
<dbReference type="GO" id="GO:0008270">
    <property type="term" value="F:zinc ion binding"/>
    <property type="evidence" value="ECO:0007669"/>
    <property type="project" value="InterPro"/>
</dbReference>